<evidence type="ECO:0000313" key="2">
    <source>
        <dbReference type="EMBL" id="KAG1797720.1"/>
    </source>
</evidence>
<dbReference type="Proteomes" id="UP000719766">
    <property type="component" value="Unassembled WGS sequence"/>
</dbReference>
<keyword evidence="1" id="KW-1133">Transmembrane helix</keyword>
<keyword evidence="1" id="KW-0472">Membrane</keyword>
<comment type="caution">
    <text evidence="2">The sequence shown here is derived from an EMBL/GenBank/DDBJ whole genome shotgun (WGS) entry which is preliminary data.</text>
</comment>
<dbReference type="EMBL" id="JABBWE010000015">
    <property type="protein sequence ID" value="KAG1797720.1"/>
    <property type="molecule type" value="Genomic_DNA"/>
</dbReference>
<protein>
    <submittedName>
        <fullName evidence="2">Uncharacterized protein</fullName>
    </submittedName>
</protein>
<dbReference type="AlphaFoldDB" id="A0A9P7DLE6"/>
<gene>
    <name evidence="2" type="ORF">HD556DRAFT_1232984</name>
</gene>
<dbReference type="RefSeq" id="XP_041162673.1">
    <property type="nucleotide sequence ID" value="XM_041297556.1"/>
</dbReference>
<feature type="transmembrane region" description="Helical" evidence="1">
    <location>
        <begin position="150"/>
        <end position="176"/>
    </location>
</feature>
<dbReference type="OrthoDB" id="2685026at2759"/>
<reference evidence="2" key="1">
    <citation type="journal article" date="2020" name="New Phytol.">
        <title>Comparative genomics reveals dynamic genome evolution in host specialist ectomycorrhizal fungi.</title>
        <authorList>
            <person name="Lofgren L.A."/>
            <person name="Nguyen N.H."/>
            <person name="Vilgalys R."/>
            <person name="Ruytinx J."/>
            <person name="Liao H.L."/>
            <person name="Branco S."/>
            <person name="Kuo A."/>
            <person name="LaButti K."/>
            <person name="Lipzen A."/>
            <person name="Andreopoulos W."/>
            <person name="Pangilinan J."/>
            <person name="Riley R."/>
            <person name="Hundley H."/>
            <person name="Na H."/>
            <person name="Barry K."/>
            <person name="Grigoriev I.V."/>
            <person name="Stajich J.E."/>
            <person name="Kennedy P.G."/>
        </authorList>
    </citation>
    <scope>NUCLEOTIDE SEQUENCE</scope>
    <source>
        <strain evidence="2">S12</strain>
    </source>
</reference>
<evidence type="ECO:0000256" key="1">
    <source>
        <dbReference type="SAM" id="Phobius"/>
    </source>
</evidence>
<accession>A0A9P7DLE6</accession>
<organism evidence="2 3">
    <name type="scientific">Suillus plorans</name>
    <dbReference type="NCBI Taxonomy" id="116603"/>
    <lineage>
        <taxon>Eukaryota</taxon>
        <taxon>Fungi</taxon>
        <taxon>Dikarya</taxon>
        <taxon>Basidiomycota</taxon>
        <taxon>Agaricomycotina</taxon>
        <taxon>Agaricomycetes</taxon>
        <taxon>Agaricomycetidae</taxon>
        <taxon>Boletales</taxon>
        <taxon>Suillineae</taxon>
        <taxon>Suillaceae</taxon>
        <taxon>Suillus</taxon>
    </lineage>
</organism>
<keyword evidence="3" id="KW-1185">Reference proteome</keyword>
<evidence type="ECO:0000313" key="3">
    <source>
        <dbReference type="Proteomes" id="UP000719766"/>
    </source>
</evidence>
<sequence length="204" mass="23338">EATDDPSAKMQWTHFHNVVQRYQVVMEGWPKKIPFMNLSQSSSALADLEMLWCKWDANKIYWRALSDEEFAELHKECEDKLESGELVDCHHCQRSDKGKKHNIQMRGSLLLATSSTGARKLLLTAMTVVWRKRNQFVSQQHHLVVLLQLSVVLVLVQPLLMCLILFHSLLILVILVSSLQMVILDPLTIISTFPCSTVNHCCLS</sequence>
<feature type="transmembrane region" description="Helical" evidence="1">
    <location>
        <begin position="109"/>
        <end position="130"/>
    </location>
</feature>
<proteinExistence type="predicted"/>
<keyword evidence="1" id="KW-0812">Transmembrane</keyword>
<feature type="non-terminal residue" evidence="2">
    <location>
        <position position="1"/>
    </location>
</feature>
<name>A0A9P7DLE6_9AGAM</name>
<dbReference type="GeneID" id="64591320"/>